<keyword evidence="3" id="KW-1185">Reference proteome</keyword>
<feature type="domain" description="WW" evidence="1">
    <location>
        <begin position="76"/>
        <end position="111"/>
    </location>
</feature>
<dbReference type="AlphaFoldDB" id="A4S156"/>
<evidence type="ECO:0000259" key="1">
    <source>
        <dbReference type="PROSITE" id="PS50020"/>
    </source>
</evidence>
<dbReference type="KEGG" id="olu:OSTLU_32980"/>
<dbReference type="Gene3D" id="2.20.70.10">
    <property type="match status" value="2"/>
</dbReference>
<protein>
    <recommendedName>
        <fullName evidence="1">WW domain-containing protein</fullName>
    </recommendedName>
</protein>
<dbReference type="EMBL" id="CP000588">
    <property type="protein sequence ID" value="ABO97596.1"/>
    <property type="molecule type" value="Genomic_DNA"/>
</dbReference>
<dbReference type="STRING" id="436017.A4S156"/>
<dbReference type="Pfam" id="PF00397">
    <property type="entry name" value="WW"/>
    <property type="match status" value="1"/>
</dbReference>
<dbReference type="InterPro" id="IPR036020">
    <property type="entry name" value="WW_dom_sf"/>
</dbReference>
<dbReference type="SMART" id="SM00456">
    <property type="entry name" value="WW"/>
    <property type="match status" value="2"/>
</dbReference>
<dbReference type="Gramene" id="ABO97596">
    <property type="protein sequence ID" value="ABO97596"/>
    <property type="gene ID" value="OSTLU_32980"/>
</dbReference>
<gene>
    <name evidence="2" type="ORF">OSTLU_32980</name>
</gene>
<accession>A4S156</accession>
<dbReference type="RefSeq" id="XP_001419303.1">
    <property type="nucleotide sequence ID" value="XM_001419266.1"/>
</dbReference>
<dbReference type="PROSITE" id="PS50020">
    <property type="entry name" value="WW_DOMAIN_2"/>
    <property type="match status" value="2"/>
</dbReference>
<reference evidence="2 3" key="1">
    <citation type="journal article" date="2007" name="Proc. Natl. Acad. Sci. U.S.A.">
        <title>The tiny eukaryote Ostreococcus provides genomic insights into the paradox of plankton speciation.</title>
        <authorList>
            <person name="Palenik B."/>
            <person name="Grimwood J."/>
            <person name="Aerts A."/>
            <person name="Rouze P."/>
            <person name="Salamov A."/>
            <person name="Putnam N."/>
            <person name="Dupont C."/>
            <person name="Jorgensen R."/>
            <person name="Derelle E."/>
            <person name="Rombauts S."/>
            <person name="Zhou K."/>
            <person name="Otillar R."/>
            <person name="Merchant S.S."/>
            <person name="Podell S."/>
            <person name="Gaasterland T."/>
            <person name="Napoli C."/>
            <person name="Gendler K."/>
            <person name="Manuell A."/>
            <person name="Tai V."/>
            <person name="Vallon O."/>
            <person name="Piganeau G."/>
            <person name="Jancek S."/>
            <person name="Heijde M."/>
            <person name="Jabbari K."/>
            <person name="Bowler C."/>
            <person name="Lohr M."/>
            <person name="Robbens S."/>
            <person name="Werner G."/>
            <person name="Dubchak I."/>
            <person name="Pazour G.J."/>
            <person name="Ren Q."/>
            <person name="Paulsen I."/>
            <person name="Delwiche C."/>
            <person name="Schmutz J."/>
            <person name="Rokhsar D."/>
            <person name="Van de Peer Y."/>
            <person name="Moreau H."/>
            <person name="Grigoriev I.V."/>
        </authorList>
    </citation>
    <scope>NUCLEOTIDE SEQUENCE [LARGE SCALE GENOMIC DNA]</scope>
    <source>
        <strain evidence="2 3">CCE9901</strain>
    </source>
</reference>
<name>A4S156_OSTLU</name>
<dbReference type="CDD" id="cd00201">
    <property type="entry name" value="WW"/>
    <property type="match status" value="2"/>
</dbReference>
<dbReference type="InterPro" id="IPR001202">
    <property type="entry name" value="WW_dom"/>
</dbReference>
<sequence length="130" mass="15047">MALIRRAKAIANVAEAEKRDAERLRRAEQRWGQAITRDGRRYYFDKIERGTVQWECPRELKGTRTRTLRADVVESPTLPDGWRELRSETAEKIPYYWNMHTGLVQWERPRNEALAVAVVVPARAAGAASR</sequence>
<feature type="domain" description="WW" evidence="1">
    <location>
        <begin position="25"/>
        <end position="59"/>
    </location>
</feature>
<dbReference type="SUPFAM" id="SSF51045">
    <property type="entry name" value="WW domain"/>
    <property type="match status" value="2"/>
</dbReference>
<dbReference type="OMA" id="WGQAITR"/>
<proteinExistence type="predicted"/>
<dbReference type="Proteomes" id="UP000001568">
    <property type="component" value="Chromosome 8"/>
</dbReference>
<dbReference type="GeneID" id="5003428"/>
<organism evidence="2 3">
    <name type="scientific">Ostreococcus lucimarinus (strain CCE9901)</name>
    <dbReference type="NCBI Taxonomy" id="436017"/>
    <lineage>
        <taxon>Eukaryota</taxon>
        <taxon>Viridiplantae</taxon>
        <taxon>Chlorophyta</taxon>
        <taxon>Mamiellophyceae</taxon>
        <taxon>Mamiellales</taxon>
        <taxon>Bathycoccaceae</taxon>
        <taxon>Ostreococcus</taxon>
    </lineage>
</organism>
<evidence type="ECO:0000313" key="3">
    <source>
        <dbReference type="Proteomes" id="UP000001568"/>
    </source>
</evidence>
<dbReference type="HOGENOM" id="CLU_159612_0_0_1"/>
<dbReference type="OrthoDB" id="191651at2759"/>
<evidence type="ECO:0000313" key="2">
    <source>
        <dbReference type="EMBL" id="ABO97596.1"/>
    </source>
</evidence>